<dbReference type="PROSITE" id="PS50850">
    <property type="entry name" value="MFS"/>
    <property type="match status" value="1"/>
</dbReference>
<dbReference type="GO" id="GO:0016020">
    <property type="term" value="C:membrane"/>
    <property type="evidence" value="ECO:0007669"/>
    <property type="project" value="UniProtKB-SubCell"/>
</dbReference>
<dbReference type="InterPro" id="IPR020846">
    <property type="entry name" value="MFS_dom"/>
</dbReference>
<dbReference type="InterPro" id="IPR005828">
    <property type="entry name" value="MFS_sugar_transport-like"/>
</dbReference>
<dbReference type="OrthoDB" id="4142200at2759"/>
<evidence type="ECO:0000256" key="4">
    <source>
        <dbReference type="ARBA" id="ARBA00023136"/>
    </source>
</evidence>
<evidence type="ECO:0000256" key="1">
    <source>
        <dbReference type="ARBA" id="ARBA00004141"/>
    </source>
</evidence>
<sequence length="140" mass="15163">PEIKAIQASIEEGNSQSATLKDLLVGPVLKPTAITMTLMFLQQFGGINAVVFYSVDIFKAAGTDMPENISAITIAAVQVLFAFVSTLLVERLGRKILLLISELGMGVSLLVLGVYFYIKEQDPEQASTLGWLPLTSLIIY</sequence>
<evidence type="ECO:0000256" key="5">
    <source>
        <dbReference type="SAM" id="Phobius"/>
    </source>
</evidence>
<evidence type="ECO:0000313" key="7">
    <source>
        <dbReference type="EMBL" id="CAG7825063.1"/>
    </source>
</evidence>
<dbReference type="PANTHER" id="PTHR48021">
    <property type="match status" value="1"/>
</dbReference>
<feature type="non-terminal residue" evidence="7">
    <location>
        <position position="1"/>
    </location>
</feature>
<dbReference type="GO" id="GO:0022857">
    <property type="term" value="F:transmembrane transporter activity"/>
    <property type="evidence" value="ECO:0007669"/>
    <property type="project" value="InterPro"/>
</dbReference>
<evidence type="ECO:0000259" key="6">
    <source>
        <dbReference type="PROSITE" id="PS50850"/>
    </source>
</evidence>
<keyword evidence="2 5" id="KW-0812">Transmembrane</keyword>
<comment type="caution">
    <text evidence="7">The sequence shown here is derived from an EMBL/GenBank/DDBJ whole genome shotgun (WGS) entry which is preliminary data.</text>
</comment>
<proteinExistence type="predicted"/>
<dbReference type="Proteomes" id="UP000708208">
    <property type="component" value="Unassembled WGS sequence"/>
</dbReference>
<feature type="non-terminal residue" evidence="7">
    <location>
        <position position="140"/>
    </location>
</feature>
<protein>
    <recommendedName>
        <fullName evidence="6">Major facilitator superfamily (MFS) profile domain-containing protein</fullName>
    </recommendedName>
</protein>
<dbReference type="PANTHER" id="PTHR48021:SF1">
    <property type="entry name" value="GH07001P-RELATED"/>
    <property type="match status" value="1"/>
</dbReference>
<name>A0A8J2L4T8_9HEXA</name>
<gene>
    <name evidence="7" type="ORF">AFUS01_LOCUS35188</name>
</gene>
<organism evidence="7 8">
    <name type="scientific">Allacma fusca</name>
    <dbReference type="NCBI Taxonomy" id="39272"/>
    <lineage>
        <taxon>Eukaryota</taxon>
        <taxon>Metazoa</taxon>
        <taxon>Ecdysozoa</taxon>
        <taxon>Arthropoda</taxon>
        <taxon>Hexapoda</taxon>
        <taxon>Collembola</taxon>
        <taxon>Symphypleona</taxon>
        <taxon>Sminthuridae</taxon>
        <taxon>Allacma</taxon>
    </lineage>
</organism>
<evidence type="ECO:0000256" key="2">
    <source>
        <dbReference type="ARBA" id="ARBA00022692"/>
    </source>
</evidence>
<accession>A0A8J2L4T8</accession>
<evidence type="ECO:0000256" key="3">
    <source>
        <dbReference type="ARBA" id="ARBA00022989"/>
    </source>
</evidence>
<dbReference type="AlphaFoldDB" id="A0A8J2L4T8"/>
<feature type="transmembrane region" description="Helical" evidence="5">
    <location>
        <begin position="69"/>
        <end position="89"/>
    </location>
</feature>
<keyword evidence="8" id="KW-1185">Reference proteome</keyword>
<feature type="domain" description="Major facilitator superfamily (MFS) profile" evidence="6">
    <location>
        <begin position="1"/>
        <end position="140"/>
    </location>
</feature>
<keyword evidence="3 5" id="KW-1133">Transmembrane helix</keyword>
<dbReference type="Pfam" id="PF00083">
    <property type="entry name" value="Sugar_tr"/>
    <property type="match status" value="1"/>
</dbReference>
<comment type="subcellular location">
    <subcellularLocation>
        <location evidence="1">Membrane</location>
        <topology evidence="1">Multi-pass membrane protein</topology>
    </subcellularLocation>
</comment>
<reference evidence="7" key="1">
    <citation type="submission" date="2021-06" db="EMBL/GenBank/DDBJ databases">
        <authorList>
            <person name="Hodson N. C."/>
            <person name="Mongue J. A."/>
            <person name="Jaron S. K."/>
        </authorList>
    </citation>
    <scope>NUCLEOTIDE SEQUENCE</scope>
</reference>
<feature type="transmembrane region" description="Helical" evidence="5">
    <location>
        <begin position="96"/>
        <end position="118"/>
    </location>
</feature>
<keyword evidence="4 5" id="KW-0472">Membrane</keyword>
<dbReference type="EMBL" id="CAJVCH010534796">
    <property type="protein sequence ID" value="CAG7825063.1"/>
    <property type="molecule type" value="Genomic_DNA"/>
</dbReference>
<dbReference type="InterPro" id="IPR050549">
    <property type="entry name" value="MFS_Trehalose_Transporter"/>
</dbReference>
<evidence type="ECO:0000313" key="8">
    <source>
        <dbReference type="Proteomes" id="UP000708208"/>
    </source>
</evidence>